<gene>
    <name evidence="7" type="ORF">H206_02547</name>
</gene>
<comment type="cofactor">
    <cofactor evidence="1">
        <name>Mo-bis(molybdopterin guanine dinucleotide)</name>
        <dbReference type="ChEBI" id="CHEBI:60539"/>
    </cofactor>
</comment>
<evidence type="ECO:0000313" key="8">
    <source>
        <dbReference type="Proteomes" id="UP000287853"/>
    </source>
</evidence>
<dbReference type="Pfam" id="PF01568">
    <property type="entry name" value="Molydop_binding"/>
    <property type="match status" value="1"/>
</dbReference>
<organism evidence="7 8">
    <name type="scientific">Candidatus Electrothrix aarhusensis</name>
    <dbReference type="NCBI Taxonomy" id="1859131"/>
    <lineage>
        <taxon>Bacteria</taxon>
        <taxon>Pseudomonadati</taxon>
        <taxon>Thermodesulfobacteriota</taxon>
        <taxon>Desulfobulbia</taxon>
        <taxon>Desulfobulbales</taxon>
        <taxon>Desulfobulbaceae</taxon>
        <taxon>Candidatus Electrothrix</taxon>
    </lineage>
</organism>
<dbReference type="AlphaFoldDB" id="A0A3S3QP70"/>
<comment type="caution">
    <text evidence="7">The sequence shown here is derived from an EMBL/GenBank/DDBJ whole genome shotgun (WGS) entry which is preliminary data.</text>
</comment>
<dbReference type="GO" id="GO:0018818">
    <property type="term" value="F:acetylene hydratase activity"/>
    <property type="evidence" value="ECO:0007669"/>
    <property type="project" value="InterPro"/>
</dbReference>
<feature type="region of interest" description="Disordered" evidence="5">
    <location>
        <begin position="1"/>
        <end position="28"/>
    </location>
</feature>
<protein>
    <submittedName>
        <fullName evidence="7">Molybdopterin dinucleotide binding domain-containing protein</fullName>
    </submittedName>
</protein>
<dbReference type="Gene3D" id="2.40.40.20">
    <property type="match status" value="1"/>
</dbReference>
<dbReference type="PANTHER" id="PTHR43742">
    <property type="entry name" value="TRIMETHYLAMINE-N-OXIDE REDUCTASE"/>
    <property type="match status" value="1"/>
</dbReference>
<dbReference type="InterPro" id="IPR006655">
    <property type="entry name" value="Mopterin_OxRdtase_prok_CS"/>
</dbReference>
<reference evidence="7 8" key="1">
    <citation type="submission" date="2017-01" db="EMBL/GenBank/DDBJ databases">
        <title>The cable genome- insights into the physiology and evolution of filamentous bacteria capable of sulfide oxidation via long distance electron transfer.</title>
        <authorList>
            <person name="Schreiber L."/>
            <person name="Bjerg J.T."/>
            <person name="Boggild A."/>
            <person name="Van De Vossenberg J."/>
            <person name="Meysman F."/>
            <person name="Nielsen L.P."/>
            <person name="Schramm A."/>
            <person name="Kjeldsen K.U."/>
        </authorList>
    </citation>
    <scope>NUCLEOTIDE SEQUENCE [LARGE SCALE GENOMIC DNA]</scope>
    <source>
        <strain evidence="7">MCF</strain>
    </source>
</reference>
<keyword evidence="3" id="KW-0479">Metal-binding</keyword>
<dbReference type="InterPro" id="IPR009010">
    <property type="entry name" value="Asp_de-COase-like_dom_sf"/>
</dbReference>
<evidence type="ECO:0000256" key="1">
    <source>
        <dbReference type="ARBA" id="ARBA00001942"/>
    </source>
</evidence>
<evidence type="ECO:0000256" key="3">
    <source>
        <dbReference type="ARBA" id="ARBA00022723"/>
    </source>
</evidence>
<dbReference type="SUPFAM" id="SSF50692">
    <property type="entry name" value="ADC-like"/>
    <property type="match status" value="1"/>
</dbReference>
<feature type="domain" description="Molybdopterin dinucleotide-binding" evidence="6">
    <location>
        <begin position="4"/>
        <end position="96"/>
    </location>
</feature>
<dbReference type="CDD" id="cd02781">
    <property type="entry name" value="MopB_CT_Acetylene-hydratase"/>
    <property type="match status" value="1"/>
</dbReference>
<evidence type="ECO:0000313" key="7">
    <source>
        <dbReference type="EMBL" id="RWX43693.1"/>
    </source>
</evidence>
<sequence>MASLRRLRPEPQAELHPDQAQEHDIQTGDWILVKSPRGSIRMKALVTDKIRSGTVSVDHGWWFPEKTGPEFGFLEANANILTNNGPPYDPAFGTYQLRGLLCTIHKEKRKEKEDNEAQ</sequence>
<dbReference type="PROSITE" id="PS00932">
    <property type="entry name" value="MOLYBDOPTERIN_PROK_3"/>
    <property type="match status" value="1"/>
</dbReference>
<accession>A0A3S3QP70</accession>
<feature type="compositionally biased region" description="Basic and acidic residues" evidence="5">
    <location>
        <begin position="7"/>
        <end position="26"/>
    </location>
</feature>
<dbReference type="InterPro" id="IPR006657">
    <property type="entry name" value="MoPterin_dinucl-bd_dom"/>
</dbReference>
<keyword evidence="4" id="KW-0560">Oxidoreductase</keyword>
<dbReference type="EMBL" id="MTKO01000112">
    <property type="protein sequence ID" value="RWX43693.1"/>
    <property type="molecule type" value="Genomic_DNA"/>
</dbReference>
<name>A0A3S3QP70_9BACT</name>
<proteinExistence type="predicted"/>
<dbReference type="InterPro" id="IPR037949">
    <property type="entry name" value="MopB_CT_Acetylene-hydratase"/>
</dbReference>
<keyword evidence="8" id="KW-1185">Reference proteome</keyword>
<dbReference type="GO" id="GO:0016491">
    <property type="term" value="F:oxidoreductase activity"/>
    <property type="evidence" value="ECO:0007669"/>
    <property type="project" value="UniProtKB-KW"/>
</dbReference>
<dbReference type="PANTHER" id="PTHR43742:SF2">
    <property type="entry name" value="ASSIMILATORY NITRATE REDUCTASE CATALYTIC SUBUNIT"/>
    <property type="match status" value="1"/>
</dbReference>
<evidence type="ECO:0000259" key="6">
    <source>
        <dbReference type="Pfam" id="PF01568"/>
    </source>
</evidence>
<dbReference type="GO" id="GO:0043546">
    <property type="term" value="F:molybdopterin cofactor binding"/>
    <property type="evidence" value="ECO:0007669"/>
    <property type="project" value="InterPro"/>
</dbReference>
<evidence type="ECO:0000256" key="4">
    <source>
        <dbReference type="ARBA" id="ARBA00023002"/>
    </source>
</evidence>
<dbReference type="InterPro" id="IPR050612">
    <property type="entry name" value="Prok_Mopterin_Oxidored"/>
</dbReference>
<dbReference type="GO" id="GO:0046872">
    <property type="term" value="F:metal ion binding"/>
    <property type="evidence" value="ECO:0007669"/>
    <property type="project" value="UniProtKB-KW"/>
</dbReference>
<keyword evidence="2" id="KW-0500">Molybdenum</keyword>
<evidence type="ECO:0000256" key="5">
    <source>
        <dbReference type="SAM" id="MobiDB-lite"/>
    </source>
</evidence>
<evidence type="ECO:0000256" key="2">
    <source>
        <dbReference type="ARBA" id="ARBA00022505"/>
    </source>
</evidence>
<dbReference type="Proteomes" id="UP000287853">
    <property type="component" value="Unassembled WGS sequence"/>
</dbReference>